<evidence type="ECO:0000313" key="8">
    <source>
        <dbReference type="EnsemblMetazoa" id="PHUM450960-PA"/>
    </source>
</evidence>
<reference evidence="8" key="3">
    <citation type="submission" date="2021-02" db="UniProtKB">
        <authorList>
            <consortium name="EnsemblMetazoa"/>
        </authorList>
    </citation>
    <scope>IDENTIFICATION</scope>
    <source>
        <strain evidence="8">USDA</strain>
    </source>
</reference>
<dbReference type="Pfam" id="PF25756">
    <property type="entry name" value="TPR_INTS8"/>
    <property type="match status" value="1"/>
</dbReference>
<evidence type="ECO:0000256" key="1">
    <source>
        <dbReference type="ARBA" id="ARBA00004123"/>
    </source>
</evidence>
<dbReference type="eggNOG" id="ENOG502QQS8">
    <property type="taxonomic scope" value="Eukaryota"/>
</dbReference>
<evidence type="ECO:0000256" key="2">
    <source>
        <dbReference type="ARBA" id="ARBA00004286"/>
    </source>
</evidence>
<keyword evidence="4" id="KW-0158">Chromosome</keyword>
<dbReference type="HOGENOM" id="CLU_012129_0_0_1"/>
<dbReference type="GO" id="GO:0005694">
    <property type="term" value="C:chromosome"/>
    <property type="evidence" value="ECO:0007669"/>
    <property type="project" value="UniProtKB-SubCell"/>
</dbReference>
<evidence type="ECO:0000259" key="6">
    <source>
        <dbReference type="Pfam" id="PF25756"/>
    </source>
</evidence>
<dbReference type="VEuPathDB" id="VectorBase:PHUM450960"/>
<dbReference type="FunCoup" id="E0VUJ0">
    <property type="interactions" value="2047"/>
</dbReference>
<keyword evidence="9" id="KW-1185">Reference proteome</keyword>
<dbReference type="OMA" id="ASLSDWM"/>
<dbReference type="CTD" id="8230317"/>
<dbReference type="Proteomes" id="UP000009046">
    <property type="component" value="Unassembled WGS sequence"/>
</dbReference>
<dbReference type="GO" id="GO:0032039">
    <property type="term" value="C:integrator complex"/>
    <property type="evidence" value="ECO:0007669"/>
    <property type="project" value="TreeGrafter"/>
</dbReference>
<gene>
    <name evidence="8" type="primary">8230317</name>
    <name evidence="7" type="ORF">Phum_PHUM450960</name>
</gene>
<dbReference type="RefSeq" id="XP_002429784.1">
    <property type="nucleotide sequence ID" value="XM_002429739.1"/>
</dbReference>
<evidence type="ECO:0000313" key="7">
    <source>
        <dbReference type="EMBL" id="EEB17046.1"/>
    </source>
</evidence>
<dbReference type="InParanoid" id="E0VUJ0"/>
<dbReference type="AlphaFoldDB" id="E0VUJ0"/>
<comment type="similarity">
    <text evidence="3">Belongs to the Integrator subunit 8 family.</text>
</comment>
<keyword evidence="5" id="KW-0539">Nucleus</keyword>
<evidence type="ECO:0000256" key="5">
    <source>
        <dbReference type="ARBA" id="ARBA00023242"/>
    </source>
</evidence>
<evidence type="ECO:0000313" key="9">
    <source>
        <dbReference type="Proteomes" id="UP000009046"/>
    </source>
</evidence>
<dbReference type="InterPro" id="IPR057980">
    <property type="entry name" value="TPR_INTS8"/>
</dbReference>
<dbReference type="EMBL" id="AAZO01005495">
    <property type="status" value="NOT_ANNOTATED_CDS"/>
    <property type="molecule type" value="Genomic_DNA"/>
</dbReference>
<protein>
    <recommendedName>
        <fullName evidence="6">INTS8 TPR repeats domain-containing protein</fullName>
    </recommendedName>
</protein>
<dbReference type="PANTHER" id="PTHR13350">
    <property type="entry name" value="INTEGRATOR COMPLEX SUBUNIT 8"/>
    <property type="match status" value="1"/>
</dbReference>
<organism>
    <name type="scientific">Pediculus humanus subsp. corporis</name>
    <name type="common">Body louse</name>
    <dbReference type="NCBI Taxonomy" id="121224"/>
    <lineage>
        <taxon>Eukaryota</taxon>
        <taxon>Metazoa</taxon>
        <taxon>Ecdysozoa</taxon>
        <taxon>Arthropoda</taxon>
        <taxon>Hexapoda</taxon>
        <taxon>Insecta</taxon>
        <taxon>Pterygota</taxon>
        <taxon>Neoptera</taxon>
        <taxon>Paraneoptera</taxon>
        <taxon>Psocodea</taxon>
        <taxon>Troctomorpha</taxon>
        <taxon>Phthiraptera</taxon>
        <taxon>Anoplura</taxon>
        <taxon>Pediculidae</taxon>
        <taxon>Pediculus</taxon>
    </lineage>
</organism>
<dbReference type="EnsemblMetazoa" id="PHUM450960-RA">
    <property type="protein sequence ID" value="PHUM450960-PA"/>
    <property type="gene ID" value="PHUM450960"/>
</dbReference>
<sequence length="1017" mass="115462">MEVDRLKPGTSPLSSETLLWFEFLLDPTLLEKHLNKSNPDPSPTDLIVKFLNVDKKEEAIVLDDENGDCNGHSAPKITKKSLSIKLLSLRVAAFLNWDLDVFEVKLPLPMQVALLHDLLYIAFEEDVNVNTHSNINLSSADHQTVFAISLYHRWVLKSYMCGSLIIKQPKVPFIPMPGLQDPNLIATNQREEIRSKLVNQINDSLEICKKLINLSSLTVPTIDSFIHIDEEATDVKAKWLSGTEVKTEEFKCQIYYELGCFSFFKEDYSVAKDYFYECSKLYEKLEKNSNLKSKVKFCNIDKSKLEGYCKACGIAVSDSGEKNVYDKFKASLMNQYTGLMQILQEDNILQIIPLIDRELLERDVQVAICSGAFTVAKDFFYKIQILNTLRRVCSQETNNIDFEKCLKSSGDKGMDFFISSLKDLITNSVGKRLGNLKFFLLDLMIKDLSGVEQRCSSTLADALLDVDCVKGLFNENEMNFLTCLNSKESNEVNAIVPPGTTQALSHLLSRSPRLEVMNIQQQLIQNYDTEGIKQLLQKLSSKNSGKSWWKLNYKWHLPIPLQSVVMGFSKGYLQDLVYILLAKSRELSKNKDFKKSILLLENTAKEIKEAPGTKLYSNYITKLNRLIEWEILLVQINHYLEEYPDIIMHPNQLISSCKSCLAALQSGNSVIPRLEVMENCALALLNLGEWDALTSLDKRWNFLELAGAIASACQDINKHKGSKKLSREAWDLILPVFGPSSQPKRSGGSTASPTGSNLTKNCLLNFLIRLREPTCLSVVISLLARLHNVLKDEPNLEINCQYIGLWPAVVSNSNSYSSRSVAEVLTQVILKAIKFMPKHSSFLRVLGDLNYVTNDWTNALKYYLEAGAVSSDFFSQPVPKTVLDDFTYKRMIKCCSQLQCHTQAAVLCQFLEEVDYSCAFKNLTETKNSQCSDAMDAFYLCIWDLTILEYLINLHNRRGENQRKQQVVKLIGLLELNSNNNEEIQREAANLRKKLFLRAMTNQYTLSTNTNSFYAKN</sequence>
<dbReference type="GeneID" id="8230317"/>
<dbReference type="KEGG" id="phu:Phum_PHUM450960"/>
<accession>E0VUJ0</accession>
<feature type="domain" description="INTS8 TPR repeats" evidence="6">
    <location>
        <begin position="514"/>
        <end position="1004"/>
    </location>
</feature>
<comment type="subcellular location">
    <subcellularLocation>
        <location evidence="2">Chromosome</location>
    </subcellularLocation>
    <subcellularLocation>
        <location evidence="1">Nucleus</location>
    </subcellularLocation>
</comment>
<dbReference type="PANTHER" id="PTHR13350:SF1">
    <property type="entry name" value="INTEGRATOR COMPLEX SUBUNIT 8"/>
    <property type="match status" value="1"/>
</dbReference>
<dbReference type="STRING" id="121224.E0VUJ0"/>
<reference evidence="7" key="2">
    <citation type="submission" date="2007-04" db="EMBL/GenBank/DDBJ databases">
        <title>The genome of the human body louse.</title>
        <authorList>
            <consortium name="The Human Body Louse Genome Consortium"/>
            <person name="Kirkness E."/>
            <person name="Walenz B."/>
            <person name="Hass B."/>
            <person name="Bruggner R."/>
            <person name="Strausberg R."/>
        </authorList>
    </citation>
    <scope>NUCLEOTIDE SEQUENCE</scope>
    <source>
        <strain evidence="7">USDA</strain>
    </source>
</reference>
<evidence type="ECO:0000256" key="3">
    <source>
        <dbReference type="ARBA" id="ARBA00007147"/>
    </source>
</evidence>
<evidence type="ECO:0000256" key="4">
    <source>
        <dbReference type="ARBA" id="ARBA00022454"/>
    </source>
</evidence>
<reference evidence="7" key="1">
    <citation type="submission" date="2007-04" db="EMBL/GenBank/DDBJ databases">
        <title>Annotation of Pediculus humanus corporis strain USDA.</title>
        <authorList>
            <person name="Kirkness E."/>
            <person name="Hannick L."/>
            <person name="Hass B."/>
            <person name="Bruggner R."/>
            <person name="Lawson D."/>
            <person name="Bidwell S."/>
            <person name="Joardar V."/>
            <person name="Caler E."/>
            <person name="Walenz B."/>
            <person name="Inman J."/>
            <person name="Schobel S."/>
            <person name="Galinsky K."/>
            <person name="Amedeo P."/>
            <person name="Strausberg R."/>
        </authorList>
    </citation>
    <scope>NUCLEOTIDE SEQUENCE</scope>
    <source>
        <strain evidence="7">USDA</strain>
    </source>
</reference>
<name>E0VUJ0_PEDHC</name>
<dbReference type="EMBL" id="DS235786">
    <property type="protein sequence ID" value="EEB17046.1"/>
    <property type="molecule type" value="Genomic_DNA"/>
</dbReference>
<dbReference type="OrthoDB" id="64340at2759"/>
<dbReference type="InterPro" id="IPR038751">
    <property type="entry name" value="INTS8"/>
</dbReference>
<dbReference type="GO" id="GO:0034472">
    <property type="term" value="P:snRNA 3'-end processing"/>
    <property type="evidence" value="ECO:0007669"/>
    <property type="project" value="InterPro"/>
</dbReference>
<proteinExistence type="inferred from homology"/>